<dbReference type="GO" id="GO:0004674">
    <property type="term" value="F:protein serine/threonine kinase activity"/>
    <property type="evidence" value="ECO:0007669"/>
    <property type="project" value="TreeGrafter"/>
</dbReference>
<dbReference type="PROSITE" id="PS00107">
    <property type="entry name" value="PROTEIN_KINASE_ATP"/>
    <property type="match status" value="1"/>
</dbReference>
<keyword evidence="7" id="KW-0808">Transferase</keyword>
<dbReference type="InterPro" id="IPR011009">
    <property type="entry name" value="Kinase-like_dom_sf"/>
</dbReference>
<keyword evidence="2 4" id="KW-0547">Nucleotide-binding</keyword>
<keyword evidence="3 4" id="KW-0067">ATP-binding</keyword>
<dbReference type="PANTHER" id="PTHR44329:SF214">
    <property type="entry name" value="PROTEIN KINASE DOMAIN-CONTAINING PROTEIN"/>
    <property type="match status" value="1"/>
</dbReference>
<dbReference type="InterPro" id="IPR008271">
    <property type="entry name" value="Ser/Thr_kinase_AS"/>
</dbReference>
<evidence type="ECO:0000256" key="5">
    <source>
        <dbReference type="SAM" id="SignalP"/>
    </source>
</evidence>
<dbReference type="InterPro" id="IPR051681">
    <property type="entry name" value="Ser/Thr_Kinases-Pseudokinases"/>
</dbReference>
<dbReference type="InterPro" id="IPR001245">
    <property type="entry name" value="Ser-Thr/Tyr_kinase_cat_dom"/>
</dbReference>
<dbReference type="PROSITE" id="PS00108">
    <property type="entry name" value="PROTEIN_KINASE_ST"/>
    <property type="match status" value="1"/>
</dbReference>
<accession>A0A833SWL6</accession>
<evidence type="ECO:0000313" key="7">
    <source>
        <dbReference type="EMBL" id="KAF4029801.1"/>
    </source>
</evidence>
<feature type="domain" description="Protein kinase" evidence="6">
    <location>
        <begin position="309"/>
        <end position="568"/>
    </location>
</feature>
<dbReference type="PROSITE" id="PS50011">
    <property type="entry name" value="PROTEIN_KINASE_DOM"/>
    <property type="match status" value="1"/>
</dbReference>
<dbReference type="Proteomes" id="UP000602510">
    <property type="component" value="Unassembled WGS sequence"/>
</dbReference>
<proteinExistence type="predicted"/>
<dbReference type="PANTHER" id="PTHR44329">
    <property type="entry name" value="SERINE/THREONINE-PROTEIN KINASE TNNI3K-RELATED"/>
    <property type="match status" value="1"/>
</dbReference>
<dbReference type="Gene3D" id="3.30.200.20">
    <property type="entry name" value="Phosphorylase Kinase, domain 1"/>
    <property type="match status" value="1"/>
</dbReference>
<dbReference type="AlphaFoldDB" id="A0A833SWL6"/>
<reference evidence="7" key="1">
    <citation type="submission" date="2020-04" db="EMBL/GenBank/DDBJ databases">
        <title>Hybrid Assembly of Korean Phytophthora infestans isolates.</title>
        <authorList>
            <person name="Prokchorchik M."/>
            <person name="Lee Y."/>
            <person name="Seo J."/>
            <person name="Cho J.-H."/>
            <person name="Park Y.-E."/>
            <person name="Jang D.-C."/>
            <person name="Im J.-S."/>
            <person name="Choi J.-G."/>
            <person name="Park H.-J."/>
            <person name="Lee G.-B."/>
            <person name="Lee Y.-G."/>
            <person name="Hong S.-Y."/>
            <person name="Cho K."/>
            <person name="Sohn K.H."/>
        </authorList>
    </citation>
    <scope>NUCLEOTIDE SEQUENCE</scope>
    <source>
        <strain evidence="7">KR_1_A1</strain>
    </source>
</reference>
<dbReference type="InterPro" id="IPR000719">
    <property type="entry name" value="Prot_kinase_dom"/>
</dbReference>
<evidence type="ECO:0000256" key="1">
    <source>
        <dbReference type="ARBA" id="ARBA00022527"/>
    </source>
</evidence>
<keyword evidence="5" id="KW-0732">Signal</keyword>
<dbReference type="SMART" id="SM00220">
    <property type="entry name" value="S_TKc"/>
    <property type="match status" value="1"/>
</dbReference>
<protein>
    <submittedName>
        <fullName evidence="7">Protein kinase domain</fullName>
    </submittedName>
</protein>
<evidence type="ECO:0000313" key="8">
    <source>
        <dbReference type="Proteomes" id="UP000602510"/>
    </source>
</evidence>
<feature type="signal peptide" evidence="5">
    <location>
        <begin position="1"/>
        <end position="19"/>
    </location>
</feature>
<comment type="caution">
    <text evidence="7">The sequence shown here is derived from an EMBL/GenBank/DDBJ whole genome shotgun (WGS) entry which is preliminary data.</text>
</comment>
<evidence type="ECO:0000259" key="6">
    <source>
        <dbReference type="PROSITE" id="PS50011"/>
    </source>
</evidence>
<keyword evidence="8" id="KW-1185">Reference proteome</keyword>
<dbReference type="GO" id="GO:0005524">
    <property type="term" value="F:ATP binding"/>
    <property type="evidence" value="ECO:0007669"/>
    <property type="project" value="UniProtKB-UniRule"/>
</dbReference>
<keyword evidence="7" id="KW-0418">Kinase</keyword>
<feature type="chain" id="PRO_5032482109" evidence="5">
    <location>
        <begin position="20"/>
        <end position="570"/>
    </location>
</feature>
<dbReference type="Gene3D" id="1.10.510.10">
    <property type="entry name" value="Transferase(Phosphotransferase) domain 1"/>
    <property type="match status" value="2"/>
</dbReference>
<feature type="binding site" evidence="4">
    <location>
        <position position="336"/>
    </location>
    <ligand>
        <name>ATP</name>
        <dbReference type="ChEBI" id="CHEBI:30616"/>
    </ligand>
</feature>
<evidence type="ECO:0000256" key="4">
    <source>
        <dbReference type="PROSITE-ProRule" id="PRU10141"/>
    </source>
</evidence>
<evidence type="ECO:0000256" key="3">
    <source>
        <dbReference type="ARBA" id="ARBA00022840"/>
    </source>
</evidence>
<dbReference type="Pfam" id="PF07714">
    <property type="entry name" value="PK_Tyr_Ser-Thr"/>
    <property type="match status" value="1"/>
</dbReference>
<evidence type="ECO:0000256" key="2">
    <source>
        <dbReference type="ARBA" id="ARBA00022741"/>
    </source>
</evidence>
<gene>
    <name evidence="7" type="ORF">GN244_ATG18446</name>
</gene>
<organism evidence="7 8">
    <name type="scientific">Phytophthora infestans</name>
    <name type="common">Potato late blight agent</name>
    <name type="synonym">Botrytis infestans</name>
    <dbReference type="NCBI Taxonomy" id="4787"/>
    <lineage>
        <taxon>Eukaryota</taxon>
        <taxon>Sar</taxon>
        <taxon>Stramenopiles</taxon>
        <taxon>Oomycota</taxon>
        <taxon>Peronosporomycetes</taxon>
        <taxon>Peronosporales</taxon>
        <taxon>Peronosporaceae</taxon>
        <taxon>Phytophthora</taxon>
    </lineage>
</organism>
<dbReference type="EMBL" id="WSZM01000756">
    <property type="protein sequence ID" value="KAF4029801.1"/>
    <property type="molecule type" value="Genomic_DNA"/>
</dbReference>
<sequence>MRIWNILLDAALAIHYLHSIGIVHGGVSHQNILVGNDGHGKLSGFISSFEVSNSGWTRLKRNQQVAMNAVFLLVLMDIISDSSPTCTGWASALWMLGGGQSVADDAAVRCDVCITKRPLQHRPEVFTDPEWQLILDMCATEPEYRIEMPEVVERLARLIAVDAAIDQLASDPPPPKLLDCRQRNRGQSNLLTAMSESSTSDDFSSDSDCDDDDIYVLTSELKNEALEVKVKELNQVDSLKRSAEHAADDCYGNNLETLLNAEEHMARSRSHGLLMASQPRKRYGRPWCLPPKPPSSKWILSTDNIAEATWQGTDLGSGSFAAVRLGTWIGAPVALKKLKQFDLKSAQALREEANIWFTLRHPHIVSFYGACTKGYPLFVSGGRLDQCRGSNASDNDGKRKVEGKVTDEQIWGYLHDAAIGLQGLHLHGVVHADLKCDNILIIADGRAKLIDFGLSCVRTYDGGAAHGALHWKAPECIQGSGPTFESDIYGLGMCIIQAFSGHCPWGRSPDNAVRVLLRNGGFPKKPVALNQVQWESVRRMCYQDPQARLKLDFVVRVLARCQELHFWRSK</sequence>
<dbReference type="SUPFAM" id="SSF56112">
    <property type="entry name" value="Protein kinase-like (PK-like)"/>
    <property type="match status" value="2"/>
</dbReference>
<keyword evidence="1" id="KW-0723">Serine/threonine-protein kinase</keyword>
<name>A0A833SWL6_PHYIN</name>
<dbReference type="InterPro" id="IPR017441">
    <property type="entry name" value="Protein_kinase_ATP_BS"/>
</dbReference>